<evidence type="ECO:0000313" key="2">
    <source>
        <dbReference type="EMBL" id="EDY17839.1"/>
    </source>
</evidence>
<protein>
    <submittedName>
        <fullName evidence="2">Putative PTS IIA-like nitrogen-regulatory protein PtsN</fullName>
    </submittedName>
</protein>
<dbReference type="STRING" id="497964.CfE428DRAFT_4578"/>
<dbReference type="InParanoid" id="B4D6N8"/>
<dbReference type="CDD" id="cd00211">
    <property type="entry name" value="PTS_IIA_fru"/>
    <property type="match status" value="1"/>
</dbReference>
<proteinExistence type="predicted"/>
<dbReference type="PROSITE" id="PS51094">
    <property type="entry name" value="PTS_EIIA_TYPE_2"/>
    <property type="match status" value="1"/>
</dbReference>
<dbReference type="Gene3D" id="3.40.930.10">
    <property type="entry name" value="Mannitol-specific EII, Chain A"/>
    <property type="match status" value="1"/>
</dbReference>
<organism evidence="2 3">
    <name type="scientific">Chthoniobacter flavus Ellin428</name>
    <dbReference type="NCBI Taxonomy" id="497964"/>
    <lineage>
        <taxon>Bacteria</taxon>
        <taxon>Pseudomonadati</taxon>
        <taxon>Verrucomicrobiota</taxon>
        <taxon>Spartobacteria</taxon>
        <taxon>Chthoniobacterales</taxon>
        <taxon>Chthoniobacteraceae</taxon>
        <taxon>Chthoniobacter</taxon>
    </lineage>
</organism>
<dbReference type="RefSeq" id="WP_006981899.1">
    <property type="nucleotide sequence ID" value="NZ_ABVL01000016.1"/>
</dbReference>
<dbReference type="PROSITE" id="PS00372">
    <property type="entry name" value="PTS_EIIA_TYPE_2_HIS"/>
    <property type="match status" value="1"/>
</dbReference>
<dbReference type="AlphaFoldDB" id="B4D6N8"/>
<dbReference type="EMBL" id="ABVL01000016">
    <property type="protein sequence ID" value="EDY17839.1"/>
    <property type="molecule type" value="Genomic_DNA"/>
</dbReference>
<dbReference type="InterPro" id="IPR051541">
    <property type="entry name" value="PTS_SugarTrans_NitroReg"/>
</dbReference>
<evidence type="ECO:0000313" key="3">
    <source>
        <dbReference type="Proteomes" id="UP000005824"/>
    </source>
</evidence>
<reference evidence="2 3" key="1">
    <citation type="journal article" date="2011" name="J. Bacteriol.">
        <title>Genome sequence of Chthoniobacter flavus Ellin428, an aerobic heterotrophic soil bacterium.</title>
        <authorList>
            <person name="Kant R."/>
            <person name="van Passel M.W."/>
            <person name="Palva A."/>
            <person name="Lucas S."/>
            <person name="Lapidus A."/>
            <person name="Glavina Del Rio T."/>
            <person name="Dalin E."/>
            <person name="Tice H."/>
            <person name="Bruce D."/>
            <person name="Goodwin L."/>
            <person name="Pitluck S."/>
            <person name="Larimer F.W."/>
            <person name="Land M.L."/>
            <person name="Hauser L."/>
            <person name="Sangwan P."/>
            <person name="de Vos W.M."/>
            <person name="Janssen P.H."/>
            <person name="Smidt H."/>
        </authorList>
    </citation>
    <scope>NUCLEOTIDE SEQUENCE [LARGE SCALE GENOMIC DNA]</scope>
    <source>
        <strain evidence="2 3">Ellin428</strain>
    </source>
</reference>
<evidence type="ECO:0000259" key="1">
    <source>
        <dbReference type="PROSITE" id="PS51094"/>
    </source>
</evidence>
<sequence>MTLGNLLTVDQILPEMKSTERWSAIVELVDLLVAQKQVKPADRDIVLGALRQREETMSTGIGFGIAIPHASSDRVDKVVAAFGRSMTGIEFDSLDNAPVKFIVLFVVPKDQFQTHLRTLAAIAKFLNDRNVRERLGTAVSAGEILSIFENDGAGKP</sequence>
<dbReference type="Proteomes" id="UP000005824">
    <property type="component" value="Unassembled WGS sequence"/>
</dbReference>
<dbReference type="PANTHER" id="PTHR47738:SF1">
    <property type="entry name" value="NITROGEN REGULATORY PROTEIN"/>
    <property type="match status" value="1"/>
</dbReference>
<comment type="caution">
    <text evidence="2">The sequence shown here is derived from an EMBL/GenBank/DDBJ whole genome shotgun (WGS) entry which is preliminary data.</text>
</comment>
<dbReference type="PANTHER" id="PTHR47738">
    <property type="entry name" value="PTS SYSTEM FRUCTOSE-LIKE EIIA COMPONENT-RELATED"/>
    <property type="match status" value="1"/>
</dbReference>
<dbReference type="GO" id="GO:0030295">
    <property type="term" value="F:protein kinase activator activity"/>
    <property type="evidence" value="ECO:0007669"/>
    <property type="project" value="TreeGrafter"/>
</dbReference>
<keyword evidence="3" id="KW-1185">Reference proteome</keyword>
<feature type="domain" description="PTS EIIA type-2" evidence="1">
    <location>
        <begin position="5"/>
        <end position="151"/>
    </location>
</feature>
<dbReference type="SUPFAM" id="SSF55804">
    <property type="entry name" value="Phoshotransferase/anion transport protein"/>
    <property type="match status" value="1"/>
</dbReference>
<gene>
    <name evidence="2" type="ORF">CfE428DRAFT_4578</name>
</gene>
<accession>B4D6N8</accession>
<dbReference type="Pfam" id="PF00359">
    <property type="entry name" value="PTS_EIIA_2"/>
    <property type="match status" value="1"/>
</dbReference>
<dbReference type="eggNOG" id="COG1762">
    <property type="taxonomic scope" value="Bacteria"/>
</dbReference>
<dbReference type="InterPro" id="IPR016152">
    <property type="entry name" value="PTrfase/Anion_transptr"/>
</dbReference>
<dbReference type="InterPro" id="IPR002178">
    <property type="entry name" value="PTS_EIIA_type-2_dom"/>
</dbReference>
<dbReference type="FunCoup" id="B4D6N8">
    <property type="interactions" value="143"/>
</dbReference>
<name>B4D6N8_9BACT</name>